<dbReference type="Pfam" id="PF00933">
    <property type="entry name" value="Glyco_hydro_3"/>
    <property type="match status" value="1"/>
</dbReference>
<dbReference type="InterPro" id="IPR017853">
    <property type="entry name" value="GH"/>
</dbReference>
<dbReference type="Gene3D" id="3.40.50.1700">
    <property type="entry name" value="Glycoside hydrolase family 3 C-terminal domain"/>
    <property type="match status" value="1"/>
</dbReference>
<dbReference type="PANTHER" id="PTHR30480">
    <property type="entry name" value="BETA-HEXOSAMINIDASE-RELATED"/>
    <property type="match status" value="1"/>
</dbReference>
<name>A0A143HJH7_MICTH</name>
<evidence type="ECO:0000313" key="9">
    <source>
        <dbReference type="EMBL" id="MCX2801592.1"/>
    </source>
</evidence>
<reference evidence="10" key="2">
    <citation type="submission" date="2016-03" db="EMBL/GenBank/DDBJ databases">
        <authorList>
            <person name="Lee Y.-S."/>
            <person name="Choi Y.-L."/>
        </authorList>
    </citation>
    <scope>NUCLEOTIDE SEQUENCE [LARGE SCALE GENOMIC DNA]</scope>
    <source>
        <strain evidence="10">DAU221</strain>
    </source>
</reference>
<keyword evidence="4 9" id="KW-0378">Hydrolase</keyword>
<dbReference type="Proteomes" id="UP000076077">
    <property type="component" value="Chromosome"/>
</dbReference>
<dbReference type="SUPFAM" id="SSF51445">
    <property type="entry name" value="(Trans)glycosidases"/>
    <property type="match status" value="1"/>
</dbReference>
<sequence>MFVMNDHRSRHIFCSMVLLAVLSLLSACSEKAPLPPQELTLREKIAQKIMLDIRYFCADKRTEEDGECREPVTELPKELRRLIADTGLGGVILFADNLERSAQIVRLNHSLQEAAAKSRPGIPLLIAVDQEGGRVNRLPRAEFPAFAGNMAIGATYAQHGDTYARTTAAAMGRQLKLLGFNVNFAPALDVNSNPDNPVINVRSYSENPQVVADLGAASVSAFQGEKIAAAVKHFPGHGDTAVDSHTGLPTVERTEAQARALDLLPFAQVIKRAAPALVMTAHIQYPALDNSQLQTLSGETIPVPATLSRAILTDLLRGEFGYRGVVVTDALDMGGISNYFSPEDAVVHTFAAGADIALMPIKIRNPQQLKDLSALIDRVAAAVERGALSSEEMDLSVERIYALKERYVDPEWIARSPRENIHLAVQGVSDPTDVELAETLAAAALSPIYPAAPEALPIVDTSTARIQVIAPSQEVGEAFKLALAKVSESDVEVLTPRNALSVLQNDPADVLLVASIAPQENAVERGGVDDLGRLRQPPLAIGERYRIYHDSLRLARQRGSKTVFISMRSPYEAARFQDVADLQIASYDYKGYIDKNGELHGPVYTALARALTSRQLPPGVLPVTVPDNTRQASLP</sequence>
<accession>A0A143HJH7</accession>
<dbReference type="STRING" id="252514.A3224_04080"/>
<evidence type="ECO:0000256" key="1">
    <source>
        <dbReference type="ARBA" id="ARBA00001231"/>
    </source>
</evidence>
<proteinExistence type="inferred from homology"/>
<dbReference type="GO" id="GO:0009254">
    <property type="term" value="P:peptidoglycan turnover"/>
    <property type="evidence" value="ECO:0007669"/>
    <property type="project" value="TreeGrafter"/>
</dbReference>
<dbReference type="GO" id="GO:0005975">
    <property type="term" value="P:carbohydrate metabolic process"/>
    <property type="evidence" value="ECO:0007669"/>
    <property type="project" value="InterPro"/>
</dbReference>
<organism evidence="8 10">
    <name type="scientific">Microbulbifer thermotolerans</name>
    <dbReference type="NCBI Taxonomy" id="252514"/>
    <lineage>
        <taxon>Bacteria</taxon>
        <taxon>Pseudomonadati</taxon>
        <taxon>Pseudomonadota</taxon>
        <taxon>Gammaproteobacteria</taxon>
        <taxon>Cellvibrionales</taxon>
        <taxon>Microbulbiferaceae</taxon>
        <taxon>Microbulbifer</taxon>
    </lineage>
</organism>
<protein>
    <recommendedName>
        <fullName evidence="3">beta-N-acetylhexosaminidase</fullName>
        <ecNumber evidence="3">3.2.1.52</ecNumber>
    </recommendedName>
</protein>
<keyword evidence="5" id="KW-0326">Glycosidase</keyword>
<dbReference type="EMBL" id="CP014864">
    <property type="protein sequence ID" value="AMX01875.1"/>
    <property type="molecule type" value="Genomic_DNA"/>
</dbReference>
<dbReference type="PANTHER" id="PTHR30480:SF13">
    <property type="entry name" value="BETA-HEXOSAMINIDASE"/>
    <property type="match status" value="1"/>
</dbReference>
<dbReference type="RefSeq" id="WP_067151851.1">
    <property type="nucleotide sequence ID" value="NZ_JAPHQA010000005.1"/>
</dbReference>
<dbReference type="EMBL" id="JAPHQB010000009">
    <property type="protein sequence ID" value="MCX2801592.1"/>
    <property type="molecule type" value="Genomic_DNA"/>
</dbReference>
<dbReference type="AlphaFoldDB" id="A0A143HJH7"/>
<evidence type="ECO:0000313" key="8">
    <source>
        <dbReference type="EMBL" id="AMX01875.1"/>
    </source>
</evidence>
<dbReference type="KEGG" id="mthd:A3224_04080"/>
<evidence type="ECO:0000256" key="5">
    <source>
        <dbReference type="ARBA" id="ARBA00023295"/>
    </source>
</evidence>
<evidence type="ECO:0000256" key="3">
    <source>
        <dbReference type="ARBA" id="ARBA00012663"/>
    </source>
</evidence>
<reference evidence="8" key="1">
    <citation type="submission" date="2016-03" db="EMBL/GenBank/DDBJ databases">
        <authorList>
            <person name="Ploux O."/>
        </authorList>
    </citation>
    <scope>NUCLEOTIDE SEQUENCE [LARGE SCALE GENOMIC DNA]</scope>
    <source>
        <strain evidence="8">DAU221</strain>
    </source>
</reference>
<gene>
    <name evidence="8" type="ORF">A3224_04080</name>
    <name evidence="9" type="ORF">OQJ68_07320</name>
</gene>
<dbReference type="OrthoDB" id="9781691at2"/>
<dbReference type="InterPro" id="IPR019800">
    <property type="entry name" value="Glyco_hydro_3_AS"/>
</dbReference>
<feature type="domain" description="Glycoside hydrolase family 3 N-terminal" evidence="7">
    <location>
        <begin position="40"/>
        <end position="402"/>
    </location>
</feature>
<dbReference type="GO" id="GO:0004563">
    <property type="term" value="F:beta-N-acetylhexosaminidase activity"/>
    <property type="evidence" value="ECO:0007669"/>
    <property type="project" value="UniProtKB-EC"/>
</dbReference>
<dbReference type="EC" id="3.2.1.52" evidence="3"/>
<dbReference type="Gene3D" id="3.20.20.300">
    <property type="entry name" value="Glycoside hydrolase, family 3, N-terminal domain"/>
    <property type="match status" value="1"/>
</dbReference>
<keyword evidence="10" id="KW-1185">Reference proteome</keyword>
<evidence type="ECO:0000256" key="4">
    <source>
        <dbReference type="ARBA" id="ARBA00022801"/>
    </source>
</evidence>
<evidence type="ECO:0000259" key="7">
    <source>
        <dbReference type="Pfam" id="PF00933"/>
    </source>
</evidence>
<dbReference type="PROSITE" id="PS00775">
    <property type="entry name" value="GLYCOSYL_HYDROL_F3"/>
    <property type="match status" value="1"/>
</dbReference>
<comment type="similarity">
    <text evidence="2">Belongs to the glycosyl hydrolase 3 family.</text>
</comment>
<dbReference type="InterPro" id="IPR036881">
    <property type="entry name" value="Glyco_hydro_3_C_sf"/>
</dbReference>
<dbReference type="InterPro" id="IPR050226">
    <property type="entry name" value="NagZ_Beta-hexosaminidase"/>
</dbReference>
<feature type="chain" id="PRO_5007509569" description="beta-N-acetylhexosaminidase" evidence="6">
    <location>
        <begin position="27"/>
        <end position="635"/>
    </location>
</feature>
<feature type="signal peptide" evidence="6">
    <location>
        <begin position="1"/>
        <end position="26"/>
    </location>
</feature>
<dbReference type="InterPro" id="IPR001764">
    <property type="entry name" value="Glyco_hydro_3_N"/>
</dbReference>
<comment type="catalytic activity">
    <reaction evidence="1">
        <text>Hydrolysis of terminal non-reducing N-acetyl-D-hexosamine residues in N-acetyl-beta-D-hexosaminides.</text>
        <dbReference type="EC" id="3.2.1.52"/>
    </reaction>
</comment>
<evidence type="ECO:0000256" key="6">
    <source>
        <dbReference type="SAM" id="SignalP"/>
    </source>
</evidence>
<keyword evidence="6" id="KW-0732">Signal</keyword>
<dbReference type="InterPro" id="IPR036962">
    <property type="entry name" value="Glyco_hydro_3_N_sf"/>
</dbReference>
<dbReference type="Proteomes" id="UP001209730">
    <property type="component" value="Unassembled WGS sequence"/>
</dbReference>
<reference evidence="9" key="3">
    <citation type="submission" date="2022-11" db="EMBL/GenBank/DDBJ databases">
        <title>Chitin-degrading and fungicidal potential of chitinolytic bacterial strains from marine environment of the Pacific Ocean regions.</title>
        <authorList>
            <person name="Pentekhina I."/>
            <person name="Nedashkovskaya O."/>
            <person name="Seitkalieva A."/>
            <person name="Podvolotskaya A."/>
            <person name="Tekutyeva L."/>
            <person name="Balabanova L."/>
        </authorList>
    </citation>
    <scope>NUCLEOTIDE SEQUENCE</scope>
    <source>
        <strain evidence="9">KMM 6838</strain>
    </source>
</reference>
<evidence type="ECO:0000256" key="2">
    <source>
        <dbReference type="ARBA" id="ARBA00005336"/>
    </source>
</evidence>
<evidence type="ECO:0000313" key="10">
    <source>
        <dbReference type="Proteomes" id="UP000076077"/>
    </source>
</evidence>